<evidence type="ECO:0000313" key="3">
    <source>
        <dbReference type="EMBL" id="SCV71428.1"/>
    </source>
</evidence>
<feature type="region of interest" description="Disordered" evidence="1">
    <location>
        <begin position="430"/>
        <end position="604"/>
    </location>
</feature>
<evidence type="ECO:0000313" key="4">
    <source>
        <dbReference type="Proteomes" id="UP000198372"/>
    </source>
</evidence>
<feature type="region of interest" description="Disordered" evidence="1">
    <location>
        <begin position="370"/>
        <end position="405"/>
    </location>
</feature>
<keyword evidence="4" id="KW-1185">Reference proteome</keyword>
<feature type="compositionally biased region" description="Gly residues" evidence="1">
    <location>
        <begin position="396"/>
        <end position="405"/>
    </location>
</feature>
<feature type="compositionally biased region" description="Basic and acidic residues" evidence="1">
    <location>
        <begin position="456"/>
        <end position="510"/>
    </location>
</feature>
<feature type="compositionally biased region" description="Gly residues" evidence="1">
    <location>
        <begin position="524"/>
        <end position="535"/>
    </location>
</feature>
<dbReference type="Pfam" id="PF06991">
    <property type="entry name" value="MFAP1"/>
    <property type="match status" value="1"/>
</dbReference>
<organism evidence="3 4">
    <name type="scientific">Microbotryum intermedium</name>
    <dbReference type="NCBI Taxonomy" id="269621"/>
    <lineage>
        <taxon>Eukaryota</taxon>
        <taxon>Fungi</taxon>
        <taxon>Dikarya</taxon>
        <taxon>Basidiomycota</taxon>
        <taxon>Pucciniomycotina</taxon>
        <taxon>Microbotryomycetes</taxon>
        <taxon>Microbotryales</taxon>
        <taxon>Microbotryaceae</taxon>
        <taxon>Microbotryum</taxon>
    </lineage>
</organism>
<sequence length="604" mass="68072">MAPRPPSSKMTPVARPVARYRKGQPLPGASTQQAYHNDDDDDSDEQDGHRIGHVEQQPSWEHDQLGKQGLRLMPSRSGIQVAIKGVQVDDKGKVKVGRDAQENDDGDGGSSEEEDDPGPFRDGQAQRARQRPDHATPSHRLVPRSSSRYDSESSSEYETDDEDEEEEPQARAPIYKPVFVSKRNRDTLSTRDAELDPELVDAKREQELRARKQQAHDLVAQSIVRELAQRSILAGDGVLLVLSAEEVQAVFPDVDDTDGLDPEAEFEAWKLRELMRIKRDKEARYAKEKEREQVEARRAMPEQLRLKEDLDYAKKTRDEKKKGSQVFGQKYHHKGAFYADAEILTKHDFTAPTVSTVKDMSSLPKAMQNKNFGKMSQSKYTHLADQDTSKEAKWGRSGGGGGSGSAGGGCFNCGGPHVESFDRVQMKKDCPTASFAGPSGANTAPSRDQGWPSRGQRGDESRDEDRDGGGEDRYDPRQRREEEEEETRRESSSRRGYEDRERDREGERSRDHHYRGRDRDSYGDSGGGGGGGGSGSNQRRNGIGHSGSSRDDRSYDDKRSRDDHHGRREDKLDYDERRRKDDRPRVRSQSPRGPEGNDKRRRLD</sequence>
<dbReference type="Proteomes" id="UP000198372">
    <property type="component" value="Unassembled WGS sequence"/>
</dbReference>
<dbReference type="OrthoDB" id="1111734at2759"/>
<dbReference type="InterPro" id="IPR033194">
    <property type="entry name" value="MFAP1"/>
</dbReference>
<evidence type="ECO:0000256" key="1">
    <source>
        <dbReference type="SAM" id="MobiDB-lite"/>
    </source>
</evidence>
<protein>
    <submittedName>
        <fullName evidence="3">BQ2448_3016 protein</fullName>
    </submittedName>
</protein>
<feature type="compositionally biased region" description="Basic and acidic residues" evidence="1">
    <location>
        <begin position="548"/>
        <end position="585"/>
    </location>
</feature>
<feature type="compositionally biased region" description="Acidic residues" evidence="1">
    <location>
        <begin position="102"/>
        <end position="117"/>
    </location>
</feature>
<gene>
    <name evidence="3" type="ORF">BQ2448_3016</name>
</gene>
<proteinExistence type="predicted"/>
<feature type="region of interest" description="Disordered" evidence="1">
    <location>
        <begin position="1"/>
        <end position="191"/>
    </location>
</feature>
<dbReference type="AlphaFoldDB" id="A0A238FJS8"/>
<feature type="compositionally biased region" description="Acidic residues" evidence="1">
    <location>
        <begin position="153"/>
        <end position="167"/>
    </location>
</feature>
<name>A0A238FJS8_9BASI</name>
<dbReference type="STRING" id="269621.A0A238FJS8"/>
<reference evidence="4" key="1">
    <citation type="submission" date="2016-09" db="EMBL/GenBank/DDBJ databases">
        <authorList>
            <person name="Jeantristanb JTB J.-T."/>
            <person name="Ricardo R."/>
        </authorList>
    </citation>
    <scope>NUCLEOTIDE SEQUENCE [LARGE SCALE GENOMIC DNA]</scope>
</reference>
<feature type="domain" description="Micro-fibrillar-associated protein 1 C-terminal" evidence="2">
    <location>
        <begin position="164"/>
        <end position="388"/>
    </location>
</feature>
<evidence type="ECO:0000259" key="2">
    <source>
        <dbReference type="Pfam" id="PF06991"/>
    </source>
</evidence>
<dbReference type="EMBL" id="FMSP01000007">
    <property type="protein sequence ID" value="SCV71428.1"/>
    <property type="molecule type" value="Genomic_DNA"/>
</dbReference>
<accession>A0A238FJS8</accession>
<feature type="compositionally biased region" description="Basic and acidic residues" evidence="1">
    <location>
        <begin position="87"/>
        <end position="101"/>
    </location>
</feature>
<dbReference type="InterPro" id="IPR009730">
    <property type="entry name" value="MFAP1_C"/>
</dbReference>
<feature type="compositionally biased region" description="Basic and acidic residues" evidence="1">
    <location>
        <begin position="382"/>
        <end position="394"/>
    </location>
</feature>
<feature type="compositionally biased region" description="Polar residues" evidence="1">
    <location>
        <begin position="370"/>
        <end position="380"/>
    </location>
</feature>
<dbReference type="PANTHER" id="PTHR15327">
    <property type="entry name" value="MICROFIBRIL-ASSOCIATED PROTEIN"/>
    <property type="match status" value="1"/>
</dbReference>